<keyword evidence="10" id="KW-1185">Reference proteome</keyword>
<dbReference type="InterPro" id="IPR050979">
    <property type="entry name" value="LD-transpeptidase"/>
</dbReference>
<dbReference type="AlphaFoldDB" id="A0AAU4K5H3"/>
<gene>
    <name evidence="9" type="ORF">OG579_05665</name>
</gene>
<feature type="transmembrane region" description="Helical" evidence="7">
    <location>
        <begin position="16"/>
        <end position="36"/>
    </location>
</feature>
<evidence type="ECO:0000313" key="9">
    <source>
        <dbReference type="EMBL" id="WUM21284.1"/>
    </source>
</evidence>
<evidence type="ECO:0000256" key="3">
    <source>
        <dbReference type="ARBA" id="ARBA00022960"/>
    </source>
</evidence>
<dbReference type="PANTHER" id="PTHR30582">
    <property type="entry name" value="L,D-TRANSPEPTIDASE"/>
    <property type="match status" value="1"/>
</dbReference>
<feature type="active site" description="Proton donor/acceptor" evidence="6">
    <location>
        <position position="156"/>
    </location>
</feature>
<dbReference type="Pfam" id="PF03734">
    <property type="entry name" value="YkuD"/>
    <property type="match status" value="1"/>
</dbReference>
<sequence>MPLRLRNDLTGWSRDYWWALIVVPLALIVSGVLVAGSFSTTTPSSRAVTAAVTSAAPTTAAPRTSSIDAADNAACRDGVGGKSIVVSISEQRMRMCDTSSLVEASYITTGIDNRTDRTPTGTWKIVAEETDRYLVGSDYRVFVHYWMPFFGDFGFHDSPWQNFDYGSPRYRTNGSRGCVHVPGATMASLYKWAGVGTTVTIRA</sequence>
<evidence type="ECO:0000256" key="7">
    <source>
        <dbReference type="SAM" id="Phobius"/>
    </source>
</evidence>
<comment type="pathway">
    <text evidence="1 6">Cell wall biogenesis; peptidoglycan biosynthesis.</text>
</comment>
<keyword evidence="2" id="KW-0808">Transferase</keyword>
<dbReference type="SUPFAM" id="SSF141523">
    <property type="entry name" value="L,D-transpeptidase catalytic domain-like"/>
    <property type="match status" value="1"/>
</dbReference>
<feature type="domain" description="L,D-TPase catalytic" evidence="8">
    <location>
        <begin position="82"/>
        <end position="202"/>
    </location>
</feature>
<dbReference type="KEGG" id="whr:OG579_05665"/>
<dbReference type="EMBL" id="CP108021">
    <property type="protein sequence ID" value="WUM21284.1"/>
    <property type="molecule type" value="Genomic_DNA"/>
</dbReference>
<dbReference type="PANTHER" id="PTHR30582:SF2">
    <property type="entry name" value="L,D-TRANSPEPTIDASE YCIB-RELATED"/>
    <property type="match status" value="1"/>
</dbReference>
<dbReference type="Gene3D" id="2.40.440.10">
    <property type="entry name" value="L,D-transpeptidase catalytic domain-like"/>
    <property type="match status" value="1"/>
</dbReference>
<dbReference type="GO" id="GO:0016740">
    <property type="term" value="F:transferase activity"/>
    <property type="evidence" value="ECO:0007669"/>
    <property type="project" value="UniProtKB-KW"/>
</dbReference>
<name>A0AAU4K5H3_9NOCA</name>
<dbReference type="GO" id="GO:0008360">
    <property type="term" value="P:regulation of cell shape"/>
    <property type="evidence" value="ECO:0007669"/>
    <property type="project" value="UniProtKB-UniRule"/>
</dbReference>
<keyword evidence="7" id="KW-0472">Membrane</keyword>
<dbReference type="CDD" id="cd16913">
    <property type="entry name" value="YkuD_like"/>
    <property type="match status" value="1"/>
</dbReference>
<evidence type="ECO:0000256" key="4">
    <source>
        <dbReference type="ARBA" id="ARBA00022984"/>
    </source>
</evidence>
<keyword evidence="7" id="KW-0812">Transmembrane</keyword>
<dbReference type="GO" id="GO:0071972">
    <property type="term" value="F:peptidoglycan L,D-transpeptidase activity"/>
    <property type="evidence" value="ECO:0007669"/>
    <property type="project" value="TreeGrafter"/>
</dbReference>
<evidence type="ECO:0000256" key="5">
    <source>
        <dbReference type="ARBA" id="ARBA00023316"/>
    </source>
</evidence>
<accession>A0AAU4K5H3</accession>
<dbReference type="GO" id="GO:0071555">
    <property type="term" value="P:cell wall organization"/>
    <property type="evidence" value="ECO:0007669"/>
    <property type="project" value="UniProtKB-UniRule"/>
</dbReference>
<keyword evidence="4 6" id="KW-0573">Peptidoglycan synthesis</keyword>
<dbReference type="GO" id="GO:0005576">
    <property type="term" value="C:extracellular region"/>
    <property type="evidence" value="ECO:0007669"/>
    <property type="project" value="TreeGrafter"/>
</dbReference>
<evidence type="ECO:0000256" key="1">
    <source>
        <dbReference type="ARBA" id="ARBA00004752"/>
    </source>
</evidence>
<evidence type="ECO:0000313" key="10">
    <source>
        <dbReference type="Proteomes" id="UP001432128"/>
    </source>
</evidence>
<protein>
    <submittedName>
        <fullName evidence="9">L,D-transpeptidase</fullName>
    </submittedName>
</protein>
<organism evidence="9 10">
    <name type="scientific">Williamsia herbipolensis</name>
    <dbReference type="NCBI Taxonomy" id="1603258"/>
    <lineage>
        <taxon>Bacteria</taxon>
        <taxon>Bacillati</taxon>
        <taxon>Actinomycetota</taxon>
        <taxon>Actinomycetes</taxon>
        <taxon>Mycobacteriales</taxon>
        <taxon>Nocardiaceae</taxon>
        <taxon>Williamsia</taxon>
    </lineage>
</organism>
<dbReference type="PROSITE" id="PS52029">
    <property type="entry name" value="LD_TPASE"/>
    <property type="match status" value="1"/>
</dbReference>
<evidence type="ECO:0000259" key="8">
    <source>
        <dbReference type="PROSITE" id="PS52029"/>
    </source>
</evidence>
<evidence type="ECO:0000256" key="6">
    <source>
        <dbReference type="PROSITE-ProRule" id="PRU01373"/>
    </source>
</evidence>
<keyword evidence="5 6" id="KW-0961">Cell wall biogenesis/degradation</keyword>
<feature type="active site" description="Nucleophile" evidence="6">
    <location>
        <position position="178"/>
    </location>
</feature>
<proteinExistence type="predicted"/>
<keyword evidence="7" id="KW-1133">Transmembrane helix</keyword>
<dbReference type="GO" id="GO:0018104">
    <property type="term" value="P:peptidoglycan-protein cross-linking"/>
    <property type="evidence" value="ECO:0007669"/>
    <property type="project" value="TreeGrafter"/>
</dbReference>
<evidence type="ECO:0000256" key="2">
    <source>
        <dbReference type="ARBA" id="ARBA00022679"/>
    </source>
</evidence>
<dbReference type="InterPro" id="IPR005490">
    <property type="entry name" value="LD_TPept_cat_dom"/>
</dbReference>
<dbReference type="InterPro" id="IPR038063">
    <property type="entry name" value="Transpep_catalytic_dom"/>
</dbReference>
<dbReference type="Proteomes" id="UP001432128">
    <property type="component" value="Chromosome"/>
</dbReference>
<keyword evidence="3 6" id="KW-0133">Cell shape</keyword>
<reference evidence="9 10" key="1">
    <citation type="submission" date="2022-10" db="EMBL/GenBank/DDBJ databases">
        <title>The complete genomes of actinobacterial strains from the NBC collection.</title>
        <authorList>
            <person name="Joergensen T.S."/>
            <person name="Alvarez Arevalo M."/>
            <person name="Sterndorff E.B."/>
            <person name="Faurdal D."/>
            <person name="Vuksanovic O."/>
            <person name="Mourched A.-S."/>
            <person name="Charusanti P."/>
            <person name="Shaw S."/>
            <person name="Blin K."/>
            <person name="Weber T."/>
        </authorList>
    </citation>
    <scope>NUCLEOTIDE SEQUENCE [LARGE SCALE GENOMIC DNA]</scope>
    <source>
        <strain evidence="9 10">NBC_00319</strain>
    </source>
</reference>
<dbReference type="RefSeq" id="WP_045823393.1">
    <property type="nucleotide sequence ID" value="NZ_CP108021.1"/>
</dbReference>